<evidence type="ECO:0000313" key="3">
    <source>
        <dbReference type="EMBL" id="VUZ50593.1"/>
    </source>
</evidence>
<dbReference type="GO" id="GO:0046475">
    <property type="term" value="P:glycerophospholipid catabolic process"/>
    <property type="evidence" value="ECO:0007669"/>
    <property type="project" value="TreeGrafter"/>
</dbReference>
<dbReference type="EMBL" id="CABIJS010000377">
    <property type="protein sequence ID" value="VUZ50593.1"/>
    <property type="molecule type" value="Genomic_DNA"/>
</dbReference>
<keyword evidence="1" id="KW-0378">Hydrolase</keyword>
<dbReference type="PANTHER" id="PTHR22958">
    <property type="entry name" value="GLYCEROPHOSPHORYL DIESTER PHOSPHODIESTERASE"/>
    <property type="match status" value="1"/>
</dbReference>
<keyword evidence="4" id="KW-1185">Reference proteome</keyword>
<dbReference type="InterPro" id="IPR051578">
    <property type="entry name" value="GDPD"/>
</dbReference>
<dbReference type="GO" id="GO:0008081">
    <property type="term" value="F:phosphoric diester hydrolase activity"/>
    <property type="evidence" value="ECO:0007669"/>
    <property type="project" value="InterPro"/>
</dbReference>
<sequence length="550" mass="62137">MLNINNSLKSPLSPNLKAFIIYFCGLRSHIYKYIQTKSVTANSRPISLKDSSCLLRLGSSSESSFWICGKEVTERWIYIENNNSIAGLLCKCVSDVPITRWTVEIRLTDDASDASNAKTIEFNCRTNICREEGAETVNIDSEGGKLDVYYLRIRPTMPLELQEDSEDEVNKEKKKELPAVGLQLKSVGSTEGPLLCVGHRGMGREEEDQPADKQWPENTMLSFMKAAQLGVPMIEVDIIPMRESDDMVIYHNFSIVTKKKDGKIKHCGCPVYEIDLFTDPGICNKTMLNLVPTFSPEEIKDLKWGQHSQSCEKATREHEEHQIQSSTRKIILHRGSEHSEYLPFFSDVLSKVPISLSLDIELKYPQDTPYSAFRLMHEFNLPEEMLAEYGHPSRYFYSINQFADHLIRALNTNGRGRAVVLSTFNADLCLALRLKQTTYPVLFISRAGIEPDLPSPITVLPPPPHSLDPRHRNAAASIEWAHLIGVDGVVIRGQPFLDEKEGPELACKLKEYRLACISYGPCVSTPEFKKRAEELGITGICVDDVEHNRW</sequence>
<proteinExistence type="predicted"/>
<dbReference type="InterPro" id="IPR017946">
    <property type="entry name" value="PLC-like_Pdiesterase_TIM-brl"/>
</dbReference>
<evidence type="ECO:0000259" key="2">
    <source>
        <dbReference type="PROSITE" id="PS51704"/>
    </source>
</evidence>
<accession>A0A564YV63</accession>
<organism evidence="3 4">
    <name type="scientific">Hymenolepis diminuta</name>
    <name type="common">Rat tapeworm</name>
    <dbReference type="NCBI Taxonomy" id="6216"/>
    <lineage>
        <taxon>Eukaryota</taxon>
        <taxon>Metazoa</taxon>
        <taxon>Spiralia</taxon>
        <taxon>Lophotrochozoa</taxon>
        <taxon>Platyhelminthes</taxon>
        <taxon>Cestoda</taxon>
        <taxon>Eucestoda</taxon>
        <taxon>Cyclophyllidea</taxon>
        <taxon>Hymenolepididae</taxon>
        <taxon>Hymenolepis</taxon>
    </lineage>
</organism>
<dbReference type="PROSITE" id="PS51704">
    <property type="entry name" value="GP_PDE"/>
    <property type="match status" value="1"/>
</dbReference>
<dbReference type="Gene3D" id="3.20.20.190">
    <property type="entry name" value="Phosphatidylinositol (PI) phosphodiesterase"/>
    <property type="match status" value="1"/>
</dbReference>
<evidence type="ECO:0000313" key="4">
    <source>
        <dbReference type="Proteomes" id="UP000321570"/>
    </source>
</evidence>
<feature type="domain" description="GP-PDE" evidence="2">
    <location>
        <begin position="194"/>
        <end position="550"/>
    </location>
</feature>
<dbReference type="Pfam" id="PF03009">
    <property type="entry name" value="GDPD"/>
    <property type="match status" value="1"/>
</dbReference>
<name>A0A564YV63_HYMDI</name>
<dbReference type="Proteomes" id="UP000321570">
    <property type="component" value="Unassembled WGS sequence"/>
</dbReference>
<reference evidence="3 4" key="1">
    <citation type="submission" date="2019-07" db="EMBL/GenBank/DDBJ databases">
        <authorList>
            <person name="Jastrzebski P J."/>
            <person name="Paukszto L."/>
            <person name="Jastrzebski P J."/>
        </authorList>
    </citation>
    <scope>NUCLEOTIDE SEQUENCE [LARGE SCALE GENOMIC DNA]</scope>
    <source>
        <strain evidence="3 4">WMS-il1</strain>
    </source>
</reference>
<evidence type="ECO:0000256" key="1">
    <source>
        <dbReference type="ARBA" id="ARBA00022801"/>
    </source>
</evidence>
<dbReference type="SUPFAM" id="SSF51695">
    <property type="entry name" value="PLC-like phosphodiesterases"/>
    <property type="match status" value="1"/>
</dbReference>
<dbReference type="InterPro" id="IPR030395">
    <property type="entry name" value="GP_PDE_dom"/>
</dbReference>
<gene>
    <name evidence="3" type="ORF">WMSIL1_LOCUS9402</name>
</gene>
<dbReference type="PANTHER" id="PTHR22958:SF1">
    <property type="entry name" value="GLYCEROPHOSPHOCHOLINE PHOSPHODIESTERASE GPCPD1"/>
    <property type="match status" value="1"/>
</dbReference>
<dbReference type="AlphaFoldDB" id="A0A564YV63"/>
<protein>
    <recommendedName>
        <fullName evidence="2">GP-PDE domain-containing protein</fullName>
    </recommendedName>
</protein>